<feature type="signal peptide" evidence="1">
    <location>
        <begin position="1"/>
        <end position="20"/>
    </location>
</feature>
<accession>A0ABU7U6U3</accession>
<evidence type="ECO:0000256" key="1">
    <source>
        <dbReference type="SAM" id="SignalP"/>
    </source>
</evidence>
<sequence length="116" mass="12550">MKKMIHILLLGAILATNVSAASASDAPSIDCPSLSLPAGKYTGRFTELKFNDRWEVANILFMDDATNTGYCLSINPNYAPNAARYAAIVNAYMLNRKVAIETDVNQGFTAFAVAQD</sequence>
<evidence type="ECO:0000313" key="3">
    <source>
        <dbReference type="Proteomes" id="UP001312908"/>
    </source>
</evidence>
<feature type="chain" id="PRO_5046906256" evidence="1">
    <location>
        <begin position="21"/>
        <end position="116"/>
    </location>
</feature>
<dbReference type="Proteomes" id="UP001312908">
    <property type="component" value="Unassembled WGS sequence"/>
</dbReference>
<evidence type="ECO:0000313" key="2">
    <source>
        <dbReference type="EMBL" id="MEE8659325.1"/>
    </source>
</evidence>
<dbReference type="EMBL" id="JAWJZY010000004">
    <property type="protein sequence ID" value="MEE8659325.1"/>
    <property type="molecule type" value="Genomic_DNA"/>
</dbReference>
<gene>
    <name evidence="2" type="ORF">DOFOFD_09925</name>
</gene>
<organism evidence="2 3">
    <name type="scientific">Sorlinia euscelidii</name>
    <dbReference type="NCBI Taxonomy" id="3081148"/>
    <lineage>
        <taxon>Bacteria</taxon>
        <taxon>Pseudomonadati</taxon>
        <taxon>Pseudomonadota</taxon>
        <taxon>Alphaproteobacteria</taxon>
        <taxon>Acetobacterales</taxon>
        <taxon>Acetobacteraceae</taxon>
        <taxon>Sorlinia</taxon>
    </lineage>
</organism>
<comment type="caution">
    <text evidence="2">The sequence shown here is derived from an EMBL/GenBank/DDBJ whole genome shotgun (WGS) entry which is preliminary data.</text>
</comment>
<reference evidence="2 3" key="1">
    <citation type="submission" date="2023-10" db="EMBL/GenBank/DDBJ databases">
        <title>Sorlinia euscelidii gen. nov., sp. nov., an acetic acid bacteria isolated from the gut of Euscelidius variegatus emitter.</title>
        <authorList>
            <person name="Michoud G."/>
            <person name="Marasco R."/>
            <person name="Seferji K."/>
            <person name="Gonella E."/>
            <person name="Garuglieri E."/>
            <person name="Alma A."/>
            <person name="Mapelli F."/>
            <person name="Borin S."/>
            <person name="Daffonchio D."/>
            <person name="Crotti E."/>
        </authorList>
    </citation>
    <scope>NUCLEOTIDE SEQUENCE [LARGE SCALE GENOMIC DNA]</scope>
    <source>
        <strain evidence="2 3">EV16P</strain>
    </source>
</reference>
<name>A0ABU7U6U3_9PROT</name>
<dbReference type="RefSeq" id="WP_394820160.1">
    <property type="nucleotide sequence ID" value="NZ_JAWJZY010000004.1"/>
</dbReference>
<keyword evidence="3" id="KW-1185">Reference proteome</keyword>
<proteinExistence type="predicted"/>
<protein>
    <submittedName>
        <fullName evidence="2">Uncharacterized protein</fullName>
    </submittedName>
</protein>
<keyword evidence="1" id="KW-0732">Signal</keyword>